<keyword evidence="8" id="KW-0175">Coiled coil</keyword>
<dbReference type="Pfam" id="PF20160">
    <property type="entry name" value="C-JID"/>
    <property type="match status" value="1"/>
</dbReference>
<dbReference type="PRINTS" id="PR00364">
    <property type="entry name" value="DISEASERSIST"/>
</dbReference>
<dbReference type="InterPro" id="IPR045344">
    <property type="entry name" value="C-JID"/>
</dbReference>
<dbReference type="AlphaFoldDB" id="A0A438D7X5"/>
<evidence type="ECO:0000256" key="9">
    <source>
        <dbReference type="SAM" id="MobiDB-lite"/>
    </source>
</evidence>
<evidence type="ECO:0000256" key="3">
    <source>
        <dbReference type="ARBA" id="ARBA00022737"/>
    </source>
</evidence>
<dbReference type="GO" id="GO:0061809">
    <property type="term" value="F:NAD+ nucleosidase activity, cyclic ADP-ribose generating"/>
    <property type="evidence" value="ECO:0007669"/>
    <property type="project" value="UniProtKB-EC"/>
</dbReference>
<evidence type="ECO:0000313" key="11">
    <source>
        <dbReference type="EMBL" id="RVW31551.1"/>
    </source>
</evidence>
<feature type="domain" description="TIR" evidence="10">
    <location>
        <begin position="1"/>
        <end position="139"/>
    </location>
</feature>
<keyword evidence="6" id="KW-0520">NAD</keyword>
<dbReference type="SUPFAM" id="SSF52540">
    <property type="entry name" value="P-loop containing nucleoside triphosphate hydrolases"/>
    <property type="match status" value="1"/>
</dbReference>
<dbReference type="Gene3D" id="3.40.50.300">
    <property type="entry name" value="P-loop containing nucleotide triphosphate hydrolases"/>
    <property type="match status" value="1"/>
</dbReference>
<dbReference type="Pfam" id="PF01582">
    <property type="entry name" value="TIR"/>
    <property type="match status" value="1"/>
</dbReference>
<evidence type="ECO:0000256" key="4">
    <source>
        <dbReference type="ARBA" id="ARBA00022801"/>
    </source>
</evidence>
<keyword evidence="4" id="KW-0378">Hydrolase</keyword>
<keyword evidence="2" id="KW-0433">Leucine-rich repeat</keyword>
<evidence type="ECO:0000313" key="12">
    <source>
        <dbReference type="Proteomes" id="UP000288805"/>
    </source>
</evidence>
<evidence type="ECO:0000256" key="8">
    <source>
        <dbReference type="SAM" id="Coils"/>
    </source>
</evidence>
<dbReference type="InterPro" id="IPR035897">
    <property type="entry name" value="Toll_tir_struct_dom_sf"/>
</dbReference>
<evidence type="ECO:0000259" key="10">
    <source>
        <dbReference type="PROSITE" id="PS50104"/>
    </source>
</evidence>
<feature type="coiled-coil region" evidence="8">
    <location>
        <begin position="53"/>
        <end position="83"/>
    </location>
</feature>
<evidence type="ECO:0000256" key="6">
    <source>
        <dbReference type="ARBA" id="ARBA00023027"/>
    </source>
</evidence>
<dbReference type="EMBL" id="QGNW01001749">
    <property type="protein sequence ID" value="RVW31551.1"/>
    <property type="molecule type" value="Genomic_DNA"/>
</dbReference>
<dbReference type="InterPro" id="IPR002182">
    <property type="entry name" value="NB-ARC"/>
</dbReference>
<feature type="region of interest" description="Disordered" evidence="9">
    <location>
        <begin position="1"/>
        <end position="20"/>
    </location>
</feature>
<dbReference type="Gene3D" id="3.40.50.10140">
    <property type="entry name" value="Toll/interleukin-1 receptor homology (TIR) domain"/>
    <property type="match status" value="2"/>
</dbReference>
<dbReference type="Gene3D" id="3.80.10.10">
    <property type="entry name" value="Ribonuclease Inhibitor"/>
    <property type="match status" value="2"/>
</dbReference>
<dbReference type="GO" id="GO:0007165">
    <property type="term" value="P:signal transduction"/>
    <property type="evidence" value="ECO:0007669"/>
    <property type="project" value="InterPro"/>
</dbReference>
<evidence type="ECO:0000256" key="5">
    <source>
        <dbReference type="ARBA" id="ARBA00022821"/>
    </source>
</evidence>
<dbReference type="PROSITE" id="PS50104">
    <property type="entry name" value="TIR"/>
    <property type="match status" value="1"/>
</dbReference>
<dbReference type="Proteomes" id="UP000288805">
    <property type="component" value="Unassembled WGS sequence"/>
</dbReference>
<dbReference type="SUPFAM" id="SSF46785">
    <property type="entry name" value="Winged helix' DNA-binding domain"/>
    <property type="match status" value="1"/>
</dbReference>
<keyword evidence="3" id="KW-0677">Repeat</keyword>
<dbReference type="Pfam" id="PF00931">
    <property type="entry name" value="NB-ARC"/>
    <property type="match status" value="1"/>
</dbReference>
<dbReference type="InterPro" id="IPR000157">
    <property type="entry name" value="TIR_dom"/>
</dbReference>
<organism evidence="11 12">
    <name type="scientific">Vitis vinifera</name>
    <name type="common">Grape</name>
    <dbReference type="NCBI Taxonomy" id="29760"/>
    <lineage>
        <taxon>Eukaryota</taxon>
        <taxon>Viridiplantae</taxon>
        <taxon>Streptophyta</taxon>
        <taxon>Embryophyta</taxon>
        <taxon>Tracheophyta</taxon>
        <taxon>Spermatophyta</taxon>
        <taxon>Magnoliopsida</taxon>
        <taxon>eudicotyledons</taxon>
        <taxon>Gunneridae</taxon>
        <taxon>Pentapetalae</taxon>
        <taxon>rosids</taxon>
        <taxon>Vitales</taxon>
        <taxon>Vitaceae</taxon>
        <taxon>Viteae</taxon>
        <taxon>Vitis</taxon>
    </lineage>
</organism>
<name>A0A438D7X5_VITVI</name>
<feature type="region of interest" description="Disordered" evidence="9">
    <location>
        <begin position="446"/>
        <end position="465"/>
    </location>
</feature>
<comment type="catalytic activity">
    <reaction evidence="7">
        <text>NAD(+) + H2O = ADP-D-ribose + nicotinamide + H(+)</text>
        <dbReference type="Rhea" id="RHEA:16301"/>
        <dbReference type="ChEBI" id="CHEBI:15377"/>
        <dbReference type="ChEBI" id="CHEBI:15378"/>
        <dbReference type="ChEBI" id="CHEBI:17154"/>
        <dbReference type="ChEBI" id="CHEBI:57540"/>
        <dbReference type="ChEBI" id="CHEBI:57967"/>
        <dbReference type="EC" id="3.2.2.6"/>
    </reaction>
    <physiologicalReaction direction="left-to-right" evidence="7">
        <dbReference type="Rhea" id="RHEA:16302"/>
    </physiologicalReaction>
</comment>
<dbReference type="InterPro" id="IPR027417">
    <property type="entry name" value="P-loop_NTPase"/>
</dbReference>
<feature type="region of interest" description="Disordered" evidence="9">
    <location>
        <begin position="1045"/>
        <end position="1070"/>
    </location>
</feature>
<dbReference type="InterPro" id="IPR042197">
    <property type="entry name" value="Apaf_helical"/>
</dbReference>
<keyword evidence="5" id="KW-0611">Plant defense</keyword>
<evidence type="ECO:0000256" key="7">
    <source>
        <dbReference type="ARBA" id="ARBA00047304"/>
    </source>
</evidence>
<proteinExistence type="predicted"/>
<dbReference type="EC" id="3.2.2.6" evidence="1"/>
<dbReference type="SUPFAM" id="SSF52058">
    <property type="entry name" value="L domain-like"/>
    <property type="match status" value="1"/>
</dbReference>
<dbReference type="InterPro" id="IPR032675">
    <property type="entry name" value="LRR_dom_sf"/>
</dbReference>
<protein>
    <recommendedName>
        <fullName evidence="1">ADP-ribosyl cyclase/cyclic ADP-ribose hydrolase</fullName>
        <ecNumber evidence="1">3.2.2.6</ecNumber>
    </recommendedName>
</protein>
<comment type="caution">
    <text evidence="11">The sequence shown here is derived from an EMBL/GenBank/DDBJ whole genome shotgun (WGS) entry which is preliminary data.</text>
</comment>
<dbReference type="Pfam" id="PF23282">
    <property type="entry name" value="WHD_ROQ1"/>
    <property type="match status" value="1"/>
</dbReference>
<dbReference type="Gene3D" id="1.10.8.430">
    <property type="entry name" value="Helical domain of apoptotic protease-activating factors"/>
    <property type="match status" value="1"/>
</dbReference>
<dbReference type="SUPFAM" id="SSF52200">
    <property type="entry name" value="Toll/Interleukin receptor TIR domain"/>
    <property type="match status" value="1"/>
</dbReference>
<dbReference type="InterPro" id="IPR058192">
    <property type="entry name" value="WHD_ROQ1-like"/>
</dbReference>
<dbReference type="GO" id="GO:0043531">
    <property type="term" value="F:ADP binding"/>
    <property type="evidence" value="ECO:0007669"/>
    <property type="project" value="InterPro"/>
</dbReference>
<dbReference type="PANTHER" id="PTHR11017:SF570">
    <property type="entry name" value="DISEASE RESISTANCE PROTEIN (TIR-NBS CLASS)-RELATED"/>
    <property type="match status" value="1"/>
</dbReference>
<accession>A0A438D7X5</accession>
<dbReference type="PANTHER" id="PTHR11017">
    <property type="entry name" value="LEUCINE-RICH REPEAT-CONTAINING PROTEIN"/>
    <property type="match status" value="1"/>
</dbReference>
<evidence type="ECO:0000256" key="2">
    <source>
        <dbReference type="ARBA" id="ARBA00022614"/>
    </source>
</evidence>
<dbReference type="InterPro" id="IPR036390">
    <property type="entry name" value="WH_DNA-bd_sf"/>
</dbReference>
<evidence type="ECO:0000256" key="1">
    <source>
        <dbReference type="ARBA" id="ARBA00011982"/>
    </source>
</evidence>
<sequence length="1161" mass="132385">MASVDSTFAPQWKDDEKHEKREEIAPEFLTAIEESKISILVFSKNYASSRWCLDELETIIKDAEETKEKVNRWRAALREASNLVGWRLHNQNGSSSSYDNCKRVAYSHEEDCMKNTGKENSSYESQLIKEIITDILRRLNCELLQVDYDTVGMEFRLKKLLSLINLKLDKVLMIGINGISGIGKTTIAKAIYNKISYHFQSTIFLTNVGENSRGHHLNLPQFQQLLDDASIGTYGRTKNKRVLLVVDDVDRLSQVEYLVKLRDSFSLRSRIIFTTRDRHLLNVAKLDASYESKGLTHEEAIHLFSWHAFKQTFPKEDYVGLVNHVVGYVKGHPLALKVLGSSLFGKTITEWKCILHKLRKNTHGEIYNELKVSFDGLTPTEQEIFLKVVCLLKGKDEESVSTILDSLGLGSESGIQVLHDMCLATISNNKLYMHDLLQQMGQKLIDENNPHEPSKRSRLQDSKDVGQKKFKKIQFSSAGCLKMPKLYSLMHLPLKSLPPNFPGDSLIFLDWSRSNIRQLWKDEYPRLTRNTGTEAIQKLLSPMHLPLKSLPPNFPGDSLILLDLSRSNIRQLWKGNKSLGNLKVMNLSYCQNLVKISKFPSMPALKILRLKGCKKLRSLPSSICELKCLECLWCSGCSNLEAFPEITEKMENLKELHLDETAIKELPSSIYHLTALEFLNLEHCKNLVSLPSGIKLEHLDLSFCNDLVSFPAINSQLCGLRFLGLSHCKRLQSHPELQSSIEYVDAHHYTCLKTLLFPSLLPWKRQTWPSGSELRSCLPCPENEPPSCVSREFDIFISGSQRIPEWISCQMGCAVKTELPMNWYEQKGFLGFVLCSVYVPLDTASGHESENTFDDISQNEYAHTSKNESEDEFENSPVDATRTCLWIRYYPKVALKKKYFSNEWSHSIASFKGYHNGTPLKVKECGVYLIYARSDQHYNLLAESLDDAGSIVVESDSFDVGCKTLRSLPSSICELKCLEHQVFWLFKPREELESRSCLSCPENDPFSNVTRGFNILTSGSQAILKWFVYVQLDAESCHEFEKQSENKFNDKSQKEYAHTPKNESDDEFESSPIDATCTYCLECKLTDQIGGVDFLAFEPPLCECYFNGGSSKQVWIRYYPKVALKKKYLSNEWGHLTASFKGYHSGIPLKVKECGVHLIYA</sequence>
<gene>
    <name evidence="11" type="primary">N_349</name>
    <name evidence="11" type="ORF">CK203_087939</name>
</gene>
<dbReference type="GO" id="GO:0006952">
    <property type="term" value="P:defense response"/>
    <property type="evidence" value="ECO:0007669"/>
    <property type="project" value="UniProtKB-KW"/>
</dbReference>
<feature type="compositionally biased region" description="Basic and acidic residues" evidence="9">
    <location>
        <begin position="1045"/>
        <end position="1063"/>
    </location>
</feature>
<dbReference type="InterPro" id="IPR044974">
    <property type="entry name" value="Disease_R_plants"/>
</dbReference>
<reference evidence="11 12" key="1">
    <citation type="journal article" date="2018" name="PLoS Genet.">
        <title>Population sequencing reveals clonal diversity and ancestral inbreeding in the grapevine cultivar Chardonnay.</title>
        <authorList>
            <person name="Roach M.J."/>
            <person name="Johnson D.L."/>
            <person name="Bohlmann J."/>
            <person name="van Vuuren H.J."/>
            <person name="Jones S.J."/>
            <person name="Pretorius I.S."/>
            <person name="Schmidt S.A."/>
            <person name="Borneman A.R."/>
        </authorList>
    </citation>
    <scope>NUCLEOTIDE SEQUENCE [LARGE SCALE GENOMIC DNA]</scope>
    <source>
        <strain evidence="12">cv. Chardonnay</strain>
        <tissue evidence="11">Leaf</tissue>
    </source>
</reference>